<evidence type="ECO:0000256" key="2">
    <source>
        <dbReference type="ARBA" id="ARBA00023239"/>
    </source>
</evidence>
<dbReference type="Pfam" id="PF05426">
    <property type="entry name" value="Alginate_lyase"/>
    <property type="match status" value="1"/>
</dbReference>
<feature type="domain" description="Alginate lyase" evidence="4">
    <location>
        <begin position="100"/>
        <end position="284"/>
    </location>
</feature>
<keyword evidence="6" id="KW-1185">Reference proteome</keyword>
<evidence type="ECO:0000259" key="4">
    <source>
        <dbReference type="Pfam" id="PF05426"/>
    </source>
</evidence>
<proteinExistence type="predicted"/>
<gene>
    <name evidence="5" type="ORF">EAT49_04845</name>
</gene>
<evidence type="ECO:0000256" key="1">
    <source>
        <dbReference type="ARBA" id="ARBA00022729"/>
    </source>
</evidence>
<dbReference type="AlphaFoldDB" id="A0A3N2R866"/>
<keyword evidence="1 3" id="KW-0732">Signal</keyword>
<dbReference type="EMBL" id="RDRB01000002">
    <property type="protein sequence ID" value="ROU03627.1"/>
    <property type="molecule type" value="Genomic_DNA"/>
</dbReference>
<dbReference type="OrthoDB" id="7210452at2"/>
<dbReference type="RefSeq" id="WP_123641162.1">
    <property type="nucleotide sequence ID" value="NZ_ML119082.1"/>
</dbReference>
<dbReference type="GO" id="GO:0016829">
    <property type="term" value="F:lyase activity"/>
    <property type="evidence" value="ECO:0007669"/>
    <property type="project" value="UniProtKB-KW"/>
</dbReference>
<name>A0A3N2R866_9RHOB</name>
<dbReference type="Proteomes" id="UP000268016">
    <property type="component" value="Unassembled WGS sequence"/>
</dbReference>
<evidence type="ECO:0000313" key="6">
    <source>
        <dbReference type="Proteomes" id="UP000268016"/>
    </source>
</evidence>
<sequence length="346" mass="36326">MTMTTRALPLLAVGLAAMPAVLPAQTGEAQAEACIDVPEPVISLAYGSRYTDESEDRSDLDAESNAAVNEALGPIDDFIVDLASTANDAVEGGAGSVGDANCVAEAILVWAEADALSDLQTMNAQISSPSRLGGIALAYLQVAPLATALSAEDREVIEGWFRERAAASAAYFDEEAPPGASRNNLRAWAGLAAAAAGLAARDEDLLDWAAGTVELVACEADADGALPLEMGRGNRALHYHLHAVAPLVVTSALLRPEGYDLFEVCDGAVRRVAEFVPAAFADPDLAEEKAGEPQTFFAGDDDLQSYELAWAEAYLSLFEDADLAAFVEEFRPLGHSKLGGSQDILW</sequence>
<feature type="chain" id="PRO_5018331379" evidence="3">
    <location>
        <begin position="27"/>
        <end position="346"/>
    </location>
</feature>
<feature type="signal peptide" evidence="3">
    <location>
        <begin position="1"/>
        <end position="26"/>
    </location>
</feature>
<dbReference type="InterPro" id="IPR008929">
    <property type="entry name" value="Chondroitin_lyas"/>
</dbReference>
<dbReference type="GO" id="GO:0042597">
    <property type="term" value="C:periplasmic space"/>
    <property type="evidence" value="ECO:0007669"/>
    <property type="project" value="InterPro"/>
</dbReference>
<evidence type="ECO:0000256" key="3">
    <source>
        <dbReference type="SAM" id="SignalP"/>
    </source>
</evidence>
<reference evidence="5 6" key="1">
    <citation type="submission" date="2018-10" db="EMBL/GenBank/DDBJ databases">
        <title>Histidinibacterium lentulum gen. nov., sp. nov., a marine bacterium from the culture broth of Picochlorum sp. 122.</title>
        <authorList>
            <person name="Wang G."/>
        </authorList>
    </citation>
    <scope>NUCLEOTIDE SEQUENCE [LARGE SCALE GENOMIC DNA]</scope>
    <source>
        <strain evidence="5 6">B17</strain>
    </source>
</reference>
<keyword evidence="2 5" id="KW-0456">Lyase</keyword>
<organism evidence="5 6">
    <name type="scientific">Histidinibacterium lentulum</name>
    <dbReference type="NCBI Taxonomy" id="2480588"/>
    <lineage>
        <taxon>Bacteria</taxon>
        <taxon>Pseudomonadati</taxon>
        <taxon>Pseudomonadota</taxon>
        <taxon>Alphaproteobacteria</taxon>
        <taxon>Rhodobacterales</taxon>
        <taxon>Paracoccaceae</taxon>
        <taxon>Histidinibacterium</taxon>
    </lineage>
</organism>
<accession>A0A3N2R866</accession>
<dbReference type="InterPro" id="IPR008397">
    <property type="entry name" value="Alginate_lyase_dom"/>
</dbReference>
<dbReference type="SUPFAM" id="SSF48230">
    <property type="entry name" value="Chondroitin AC/alginate lyase"/>
    <property type="match status" value="1"/>
</dbReference>
<dbReference type="Gene3D" id="1.50.10.100">
    <property type="entry name" value="Chondroitin AC/alginate lyase"/>
    <property type="match status" value="1"/>
</dbReference>
<protein>
    <submittedName>
        <fullName evidence="5">Alginate lyase</fullName>
    </submittedName>
</protein>
<comment type="caution">
    <text evidence="5">The sequence shown here is derived from an EMBL/GenBank/DDBJ whole genome shotgun (WGS) entry which is preliminary data.</text>
</comment>
<evidence type="ECO:0000313" key="5">
    <source>
        <dbReference type="EMBL" id="ROU03627.1"/>
    </source>
</evidence>